<name>A0A9W8AN56_9FUNG</name>
<evidence type="ECO:0000256" key="1">
    <source>
        <dbReference type="SAM" id="MobiDB-lite"/>
    </source>
</evidence>
<feature type="compositionally biased region" description="Polar residues" evidence="1">
    <location>
        <begin position="105"/>
        <end position="129"/>
    </location>
</feature>
<dbReference type="AlphaFoldDB" id="A0A9W8AN56"/>
<accession>A0A9W8AN56</accession>
<proteinExistence type="predicted"/>
<dbReference type="Proteomes" id="UP001150925">
    <property type="component" value="Unassembled WGS sequence"/>
</dbReference>
<reference evidence="2" key="1">
    <citation type="submission" date="2022-07" db="EMBL/GenBank/DDBJ databases">
        <title>Phylogenomic reconstructions and comparative analyses of Kickxellomycotina fungi.</title>
        <authorList>
            <person name="Reynolds N.K."/>
            <person name="Stajich J.E."/>
            <person name="Barry K."/>
            <person name="Grigoriev I.V."/>
            <person name="Crous P."/>
            <person name="Smith M.E."/>
        </authorList>
    </citation>
    <scope>NUCLEOTIDE SEQUENCE</scope>
    <source>
        <strain evidence="2">RSA 1196</strain>
    </source>
</reference>
<sequence length="301" mass="33807">MLVKYLLHVDLCVARAASRGLVRLARRIGAYHIIGLMASTLTQVQDRMREILNHHIYLPEPKETQSQTKPTTRRKMSRGQPWGPPVSVSAPRPMRLTPGTKDKNLTTTASVNTADQSTTAPRGYQHSQSGSGGLLNLYVDLLELLVAEIDELDSKYQLETVADRWKTDHKAIIHLIDQVEMFGLFYLFYCSSRVRRLALAILQAAARIGETLMPHLSDDHPIPMTPTERVRVKLHDQMITHRRFIYSELAHYQIPVSEGADTLGHSSPGWPLDQAPVILPSSSLPFHRYNRSTSSSNGSDL</sequence>
<protein>
    <submittedName>
        <fullName evidence="2">Uncharacterized protein</fullName>
    </submittedName>
</protein>
<comment type="caution">
    <text evidence="2">The sequence shown here is derived from an EMBL/GenBank/DDBJ whole genome shotgun (WGS) entry which is preliminary data.</text>
</comment>
<keyword evidence="3" id="KW-1185">Reference proteome</keyword>
<gene>
    <name evidence="2" type="ORF">IWQ62_006885</name>
</gene>
<feature type="region of interest" description="Disordered" evidence="1">
    <location>
        <begin position="58"/>
        <end position="129"/>
    </location>
</feature>
<evidence type="ECO:0000313" key="3">
    <source>
        <dbReference type="Proteomes" id="UP001150925"/>
    </source>
</evidence>
<organism evidence="2 3">
    <name type="scientific">Dispira parvispora</name>
    <dbReference type="NCBI Taxonomy" id="1520584"/>
    <lineage>
        <taxon>Eukaryota</taxon>
        <taxon>Fungi</taxon>
        <taxon>Fungi incertae sedis</taxon>
        <taxon>Zoopagomycota</taxon>
        <taxon>Kickxellomycotina</taxon>
        <taxon>Dimargaritomycetes</taxon>
        <taxon>Dimargaritales</taxon>
        <taxon>Dimargaritaceae</taxon>
        <taxon>Dispira</taxon>
    </lineage>
</organism>
<feature type="non-terminal residue" evidence="2">
    <location>
        <position position="301"/>
    </location>
</feature>
<dbReference type="EMBL" id="JANBPY010004324">
    <property type="protein sequence ID" value="KAJ1948459.1"/>
    <property type="molecule type" value="Genomic_DNA"/>
</dbReference>
<evidence type="ECO:0000313" key="2">
    <source>
        <dbReference type="EMBL" id="KAJ1948459.1"/>
    </source>
</evidence>